<evidence type="ECO:0000256" key="3">
    <source>
        <dbReference type="ARBA" id="ARBA00023163"/>
    </source>
</evidence>
<sequence length="295" mass="33335">MNETKKRIIESAIALFTEKGFHGTSIQEIAARAEISKGAFYLHFKSKDALQVEIFRYYTSLITNEMKNAVDPKQSAAENYRRQTEVQISQIQRHTDFIAMVVRDQAFNLNPELIRFIEELRVSQAEWYRDQLTAMYGEAVRPFIYDISVIVEGTKNNYMQQFISNPQSLNPKMLAELIVLMTGHAAEGFLAGTYRPLLDEETVRTLFSGFFPESEEEAELAGVIDEMRSILSGLALPRATAQYLSSSLDFLGTQADAGPSADITAIRGVLSVFRPYPEFGDSLRRLEEKFGLGED</sequence>
<dbReference type="EMBL" id="LQNT01000011">
    <property type="protein sequence ID" value="KZE37105.1"/>
    <property type="molecule type" value="Genomic_DNA"/>
</dbReference>
<name>A0A165GNR2_9BACL</name>
<dbReference type="FunFam" id="1.10.10.60:FF:000141">
    <property type="entry name" value="TetR family transcriptional regulator"/>
    <property type="match status" value="1"/>
</dbReference>
<keyword evidence="3" id="KW-0804">Transcription</keyword>
<protein>
    <recommendedName>
        <fullName evidence="5">HTH tetR-type domain-containing protein</fullName>
    </recommendedName>
</protein>
<dbReference type="PANTHER" id="PTHR43479:SF22">
    <property type="entry name" value="TRANSCRIPTIONAL REGULATOR, TETR FAMILY"/>
    <property type="match status" value="1"/>
</dbReference>
<evidence type="ECO:0000256" key="1">
    <source>
        <dbReference type="ARBA" id="ARBA00023015"/>
    </source>
</evidence>
<evidence type="ECO:0000313" key="7">
    <source>
        <dbReference type="Proteomes" id="UP000076490"/>
    </source>
</evidence>
<dbReference type="InterPro" id="IPR050624">
    <property type="entry name" value="HTH-type_Tx_Regulator"/>
</dbReference>
<proteinExistence type="predicted"/>
<feature type="DNA-binding region" description="H-T-H motif" evidence="4">
    <location>
        <begin position="25"/>
        <end position="44"/>
    </location>
</feature>
<dbReference type="PROSITE" id="PS50977">
    <property type="entry name" value="HTH_TETR_2"/>
    <property type="match status" value="1"/>
</dbReference>
<dbReference type="AlphaFoldDB" id="A0A165GNR2"/>
<evidence type="ECO:0000256" key="4">
    <source>
        <dbReference type="PROSITE-ProRule" id="PRU00335"/>
    </source>
</evidence>
<dbReference type="OrthoDB" id="9812993at2"/>
<comment type="caution">
    <text evidence="6">The sequence shown here is derived from an EMBL/GenBank/DDBJ whole genome shotgun (WGS) entry which is preliminary data.</text>
</comment>
<dbReference type="InterPro" id="IPR001647">
    <property type="entry name" value="HTH_TetR"/>
</dbReference>
<dbReference type="PRINTS" id="PR00455">
    <property type="entry name" value="HTHTETR"/>
</dbReference>
<dbReference type="GO" id="GO:0045892">
    <property type="term" value="P:negative regulation of DNA-templated transcription"/>
    <property type="evidence" value="ECO:0007669"/>
    <property type="project" value="UniProtKB-ARBA"/>
</dbReference>
<evidence type="ECO:0000313" key="6">
    <source>
        <dbReference type="EMBL" id="KZE37105.1"/>
    </source>
</evidence>
<dbReference type="GO" id="GO:0003677">
    <property type="term" value="F:DNA binding"/>
    <property type="evidence" value="ECO:0007669"/>
    <property type="project" value="UniProtKB-UniRule"/>
</dbReference>
<dbReference type="PANTHER" id="PTHR43479">
    <property type="entry name" value="ACREF/ENVCD OPERON REPRESSOR-RELATED"/>
    <property type="match status" value="1"/>
</dbReference>
<accession>A0A165GNR2</accession>
<organism evidence="6 7">
    <name type="scientific">Bhargavaea cecembensis</name>
    <dbReference type="NCBI Taxonomy" id="394098"/>
    <lineage>
        <taxon>Bacteria</taxon>
        <taxon>Bacillati</taxon>
        <taxon>Bacillota</taxon>
        <taxon>Bacilli</taxon>
        <taxon>Bacillales</taxon>
        <taxon>Caryophanaceae</taxon>
        <taxon>Bhargavaea</taxon>
    </lineage>
</organism>
<dbReference type="Pfam" id="PF00440">
    <property type="entry name" value="TetR_N"/>
    <property type="match status" value="1"/>
</dbReference>
<dbReference type="Gene3D" id="1.10.357.10">
    <property type="entry name" value="Tetracycline Repressor, domain 2"/>
    <property type="match status" value="1"/>
</dbReference>
<dbReference type="PROSITE" id="PS01081">
    <property type="entry name" value="HTH_TETR_1"/>
    <property type="match status" value="1"/>
</dbReference>
<dbReference type="SUPFAM" id="SSF46689">
    <property type="entry name" value="Homeodomain-like"/>
    <property type="match status" value="1"/>
</dbReference>
<keyword evidence="2 4" id="KW-0238">DNA-binding</keyword>
<evidence type="ECO:0000259" key="5">
    <source>
        <dbReference type="PROSITE" id="PS50977"/>
    </source>
</evidence>
<evidence type="ECO:0000256" key="2">
    <source>
        <dbReference type="ARBA" id="ARBA00023125"/>
    </source>
</evidence>
<feature type="domain" description="HTH tetR-type" evidence="5">
    <location>
        <begin position="2"/>
        <end position="62"/>
    </location>
</feature>
<dbReference type="InterPro" id="IPR009057">
    <property type="entry name" value="Homeodomain-like_sf"/>
</dbReference>
<dbReference type="RefSeq" id="WP_063182040.1">
    <property type="nucleotide sequence ID" value="NZ_LQNT01000011.1"/>
</dbReference>
<dbReference type="InterPro" id="IPR023772">
    <property type="entry name" value="DNA-bd_HTH_TetR-type_CS"/>
</dbReference>
<dbReference type="Proteomes" id="UP000076490">
    <property type="component" value="Unassembled WGS sequence"/>
</dbReference>
<reference evidence="6 7" key="1">
    <citation type="submission" date="2016-01" db="EMBL/GenBank/DDBJ databases">
        <title>Whole genome sequencing of Bhargavaea cecembensis T14.</title>
        <authorList>
            <person name="Hong K.W."/>
        </authorList>
    </citation>
    <scope>NUCLEOTIDE SEQUENCE [LARGE SCALE GENOMIC DNA]</scope>
    <source>
        <strain evidence="6 7">T14</strain>
    </source>
</reference>
<gene>
    <name evidence="6" type="ORF">AV656_11005</name>
</gene>
<keyword evidence="1" id="KW-0805">Transcription regulation</keyword>